<keyword evidence="5 10" id="KW-0812">Transmembrane</keyword>
<keyword evidence="13" id="KW-1185">Reference proteome</keyword>
<evidence type="ECO:0000256" key="3">
    <source>
        <dbReference type="ARBA" id="ARBA00022676"/>
    </source>
</evidence>
<dbReference type="PANTHER" id="PTHR11214:SF351">
    <property type="entry name" value="BETA-1,3-GALACTOSYLTRANSFERASE PVG3"/>
    <property type="match status" value="1"/>
</dbReference>
<dbReference type="InterPro" id="IPR002659">
    <property type="entry name" value="Glyco_trans_31"/>
</dbReference>
<feature type="transmembrane region" description="Helical" evidence="10">
    <location>
        <begin position="20"/>
        <end position="36"/>
    </location>
</feature>
<keyword evidence="7 10" id="KW-1133">Transmembrane helix</keyword>
<evidence type="ECO:0000256" key="11">
    <source>
        <dbReference type="SAM" id="MobiDB-lite"/>
    </source>
</evidence>
<proteinExistence type="inferred from homology"/>
<keyword evidence="6 10" id="KW-0735">Signal-anchor</keyword>
<accession>A0AAD9LAC3</accession>
<evidence type="ECO:0000256" key="8">
    <source>
        <dbReference type="ARBA" id="ARBA00023034"/>
    </source>
</evidence>
<keyword evidence="4" id="KW-0808">Transferase</keyword>
<evidence type="ECO:0000256" key="6">
    <source>
        <dbReference type="ARBA" id="ARBA00022968"/>
    </source>
</evidence>
<keyword evidence="8 10" id="KW-0333">Golgi apparatus</keyword>
<dbReference type="EC" id="2.4.1.-" evidence="10"/>
<evidence type="ECO:0000256" key="9">
    <source>
        <dbReference type="ARBA" id="ARBA00023136"/>
    </source>
</evidence>
<gene>
    <name evidence="12" type="ORF">DB88DRAFT_63389</name>
</gene>
<evidence type="ECO:0000256" key="10">
    <source>
        <dbReference type="RuleBase" id="RU363063"/>
    </source>
</evidence>
<dbReference type="Proteomes" id="UP001182556">
    <property type="component" value="Unassembled WGS sequence"/>
</dbReference>
<evidence type="ECO:0000256" key="5">
    <source>
        <dbReference type="ARBA" id="ARBA00022692"/>
    </source>
</evidence>
<dbReference type="EMBL" id="JAODAN010000001">
    <property type="protein sequence ID" value="KAK1928059.1"/>
    <property type="molecule type" value="Genomic_DNA"/>
</dbReference>
<protein>
    <recommendedName>
        <fullName evidence="10">Hexosyltransferase</fullName>
        <ecNumber evidence="10">2.4.1.-</ecNumber>
    </recommendedName>
</protein>
<dbReference type="GO" id="GO:0051072">
    <property type="term" value="P:4,6-pyruvylated galactose residue biosynthetic process"/>
    <property type="evidence" value="ECO:0007669"/>
    <property type="project" value="TreeGrafter"/>
</dbReference>
<feature type="region of interest" description="Disordered" evidence="11">
    <location>
        <begin position="310"/>
        <end position="332"/>
    </location>
</feature>
<comment type="similarity">
    <text evidence="2 10">Belongs to the glycosyltransferase 31 family.</text>
</comment>
<dbReference type="PANTHER" id="PTHR11214">
    <property type="entry name" value="BETA-1,3-N-ACETYLGLUCOSAMINYLTRANSFERASE"/>
    <property type="match status" value="1"/>
</dbReference>
<evidence type="ECO:0000256" key="7">
    <source>
        <dbReference type="ARBA" id="ARBA00022989"/>
    </source>
</evidence>
<organism evidence="12 13">
    <name type="scientific">Papiliotrema laurentii</name>
    <name type="common">Cryptococcus laurentii</name>
    <dbReference type="NCBI Taxonomy" id="5418"/>
    <lineage>
        <taxon>Eukaryota</taxon>
        <taxon>Fungi</taxon>
        <taxon>Dikarya</taxon>
        <taxon>Basidiomycota</taxon>
        <taxon>Agaricomycotina</taxon>
        <taxon>Tremellomycetes</taxon>
        <taxon>Tremellales</taxon>
        <taxon>Rhynchogastremaceae</taxon>
        <taxon>Papiliotrema</taxon>
    </lineage>
</organism>
<dbReference type="AlphaFoldDB" id="A0AAD9LAC3"/>
<keyword evidence="3 10" id="KW-0328">Glycosyltransferase</keyword>
<evidence type="ECO:0000313" key="12">
    <source>
        <dbReference type="EMBL" id="KAK1928059.1"/>
    </source>
</evidence>
<dbReference type="GO" id="GO:0000139">
    <property type="term" value="C:Golgi membrane"/>
    <property type="evidence" value="ECO:0007669"/>
    <property type="project" value="UniProtKB-SubCell"/>
</dbReference>
<name>A0AAD9LAC3_PAPLA</name>
<evidence type="ECO:0000313" key="13">
    <source>
        <dbReference type="Proteomes" id="UP001182556"/>
    </source>
</evidence>
<evidence type="ECO:0000256" key="4">
    <source>
        <dbReference type="ARBA" id="ARBA00022679"/>
    </source>
</evidence>
<evidence type="ECO:0000256" key="2">
    <source>
        <dbReference type="ARBA" id="ARBA00008661"/>
    </source>
</evidence>
<reference evidence="12" key="1">
    <citation type="submission" date="2023-02" db="EMBL/GenBank/DDBJ databases">
        <title>Identification and recombinant expression of a fungal hydrolase from Papiliotrema laurentii that hydrolyzes apple cutin and clears colloidal polyester polyurethane.</title>
        <authorList>
            <consortium name="DOE Joint Genome Institute"/>
            <person name="Roman V.A."/>
            <person name="Bojanowski C."/>
            <person name="Crable B.R."/>
            <person name="Wagner D.N."/>
            <person name="Hung C.S."/>
            <person name="Nadeau L.J."/>
            <person name="Schratz L."/>
            <person name="Haridas S."/>
            <person name="Pangilinan J."/>
            <person name="Lipzen A."/>
            <person name="Na H."/>
            <person name="Yan M."/>
            <person name="Ng V."/>
            <person name="Grigoriev I.V."/>
            <person name="Spatafora J.W."/>
            <person name="Barlow D."/>
            <person name="Biffinger J."/>
            <person name="Kelley-Loughnane N."/>
            <person name="Varaljay V.A."/>
            <person name="Crookes-Goodson W.J."/>
        </authorList>
    </citation>
    <scope>NUCLEOTIDE SEQUENCE</scope>
    <source>
        <strain evidence="12">5307AH</strain>
    </source>
</reference>
<evidence type="ECO:0000256" key="1">
    <source>
        <dbReference type="ARBA" id="ARBA00004323"/>
    </source>
</evidence>
<keyword evidence="9 10" id="KW-0472">Membrane</keyword>
<dbReference type="GO" id="GO:0016758">
    <property type="term" value="F:hexosyltransferase activity"/>
    <property type="evidence" value="ECO:0007669"/>
    <property type="project" value="InterPro"/>
</dbReference>
<sequence>MRLGNPRALHRKLPRRPRFWWVYLLAGVAAFAYYKLWRVHKGDYGRWYWNYGLSIHPFLLYLMPKGDWGHVEGTPRWVEEVYHAPWMGEFQPPALSPPVYDAGRVISPAILKLHVFSTVTIDAYAKRRLIRKHSPLLNLPEEYRHLVEMRFVLGHAYNEDGTVDTELEVLLAEEGRVHDDLIRLDLLHGENLREGKILDWIHAAGTGEDGGRPAWYLFKCDDDTVLNLPALLDSLLEMDPHEAIYLGTSLNRWPPFHHHFTGMLTGFSWPLVQTLAAGIGNMPREEIERWYDDDVLTGELMFDLPSKPDCANSTSPQCDPHTPPPYGYDANPPAVDPRTGLIRHDYLRRLGDKAVWWIKGDIATHSWWFKFPDPWVKEWEEKVQGAMWQPPAWLERYRG</sequence>
<comment type="subcellular location">
    <subcellularLocation>
        <location evidence="1 10">Golgi apparatus membrane</location>
        <topology evidence="1 10">Single-pass type II membrane protein</topology>
    </subcellularLocation>
</comment>
<dbReference type="Gene3D" id="3.90.550.50">
    <property type="match status" value="1"/>
</dbReference>
<comment type="caution">
    <text evidence="12">The sequence shown here is derived from an EMBL/GenBank/DDBJ whole genome shotgun (WGS) entry which is preliminary data.</text>
</comment>